<evidence type="ECO:0000313" key="2">
    <source>
        <dbReference type="Proteomes" id="UP000094444"/>
    </source>
</evidence>
<name>A0A2P5HJ59_DIAHE</name>
<accession>A0A2P5HJ59</accession>
<dbReference type="OrthoDB" id="5227320at2759"/>
<organism evidence="1 2">
    <name type="scientific">Diaporthe helianthi</name>
    <dbReference type="NCBI Taxonomy" id="158607"/>
    <lineage>
        <taxon>Eukaryota</taxon>
        <taxon>Fungi</taxon>
        <taxon>Dikarya</taxon>
        <taxon>Ascomycota</taxon>
        <taxon>Pezizomycotina</taxon>
        <taxon>Sordariomycetes</taxon>
        <taxon>Sordariomycetidae</taxon>
        <taxon>Diaporthales</taxon>
        <taxon>Diaporthaceae</taxon>
        <taxon>Diaporthe</taxon>
    </lineage>
</organism>
<proteinExistence type="predicted"/>
<reference evidence="1" key="1">
    <citation type="submission" date="2017-09" db="EMBL/GenBank/DDBJ databases">
        <title>Polyketide synthases of a Diaporthe helianthi virulent isolate.</title>
        <authorList>
            <person name="Baroncelli R."/>
        </authorList>
    </citation>
    <scope>NUCLEOTIDE SEQUENCE [LARGE SCALE GENOMIC DNA]</scope>
    <source>
        <strain evidence="1">7/96</strain>
    </source>
</reference>
<sequence>MSTSVMLCLPSELLDQIWLERCKLGFEPRILQPKWVDNGRFYVPNFYTAQPQEQMTQLCRGARNVTEWNGFYSRILDDPSTGVGGFWWSEQDVLYIDSLFFERLRLDRNAIFMGRQLIRRVGIDLKVKSYTSGIESVVRKWFPMCSQLFFMASASALPASQRKQLVQPTSNPVCNGERIIYDRWIPLGHESEQKKSIPITAFYKVSEYGLEDDISDIDFPDVYWYKTTEGFTALGHPGSGKPQLQDAWMDRLKLSIFGFLEFFIFERDEELEVLNARDLPPKYNSLIASNHRKSALHSIPRLLDPNATRLAERRKSCLVLKK</sequence>
<comment type="caution">
    <text evidence="1">The sequence shown here is derived from an EMBL/GenBank/DDBJ whole genome shotgun (WGS) entry which is preliminary data.</text>
</comment>
<gene>
    <name evidence="1" type="ORF">DHEL01_v211314</name>
</gene>
<evidence type="ECO:0000313" key="1">
    <source>
        <dbReference type="EMBL" id="POS70290.1"/>
    </source>
</evidence>
<keyword evidence="2" id="KW-1185">Reference proteome</keyword>
<dbReference type="Proteomes" id="UP000094444">
    <property type="component" value="Unassembled WGS sequence"/>
</dbReference>
<dbReference type="EMBL" id="MAVT02001696">
    <property type="protein sequence ID" value="POS70290.1"/>
    <property type="molecule type" value="Genomic_DNA"/>
</dbReference>
<dbReference type="InParanoid" id="A0A2P5HJ59"/>
<protein>
    <submittedName>
        <fullName evidence="1">Uncharacterized protein</fullName>
    </submittedName>
</protein>
<dbReference type="AlphaFoldDB" id="A0A2P5HJ59"/>